<dbReference type="Pfam" id="PF22381">
    <property type="entry name" value="Staph_reg_Sar_Rot"/>
    <property type="match status" value="1"/>
</dbReference>
<dbReference type="GO" id="GO:0005737">
    <property type="term" value="C:cytoplasm"/>
    <property type="evidence" value="ECO:0007669"/>
    <property type="project" value="UniProtKB-SubCell"/>
</dbReference>
<name>E0IEU7_9BACL</name>
<dbReference type="SMART" id="SM00347">
    <property type="entry name" value="HTH_MARR"/>
    <property type="match status" value="1"/>
</dbReference>
<dbReference type="AlphaFoldDB" id="E0IEU7"/>
<evidence type="ECO:0000259" key="6">
    <source>
        <dbReference type="PROSITE" id="PS50995"/>
    </source>
</evidence>
<evidence type="ECO:0000256" key="4">
    <source>
        <dbReference type="ARBA" id="ARBA00023125"/>
    </source>
</evidence>
<evidence type="ECO:0000256" key="1">
    <source>
        <dbReference type="ARBA" id="ARBA00004496"/>
    </source>
</evidence>
<dbReference type="InterPro" id="IPR000835">
    <property type="entry name" value="HTH_MarR-typ"/>
</dbReference>
<reference evidence="7 8" key="1">
    <citation type="submission" date="2010-07" db="EMBL/GenBank/DDBJ databases">
        <title>The draft genome of Paenibacillus curdlanolyticus YK9.</title>
        <authorList>
            <consortium name="US DOE Joint Genome Institute (JGI-PGF)"/>
            <person name="Lucas S."/>
            <person name="Copeland A."/>
            <person name="Lapidus A."/>
            <person name="Cheng J.-F."/>
            <person name="Bruce D."/>
            <person name="Goodwin L."/>
            <person name="Pitluck S."/>
            <person name="Land M.L."/>
            <person name="Hauser L."/>
            <person name="Chang Y.-J."/>
            <person name="Jeffries C."/>
            <person name="Anderson I.J."/>
            <person name="Johnson E."/>
            <person name="Loganathan U."/>
            <person name="Mulhopadhyay B."/>
            <person name="Kyrpides N."/>
            <person name="Woyke T.J."/>
        </authorList>
    </citation>
    <scope>NUCLEOTIDE SEQUENCE [LARGE SCALE GENOMIC DNA]</scope>
    <source>
        <strain evidence="7 8">YK9</strain>
    </source>
</reference>
<dbReference type="InterPro" id="IPR039422">
    <property type="entry name" value="MarR/SlyA-like"/>
</dbReference>
<dbReference type="EMBL" id="AEDD01000012">
    <property type="protein sequence ID" value="EFM09185.1"/>
    <property type="molecule type" value="Genomic_DNA"/>
</dbReference>
<evidence type="ECO:0000256" key="5">
    <source>
        <dbReference type="ARBA" id="ARBA00023163"/>
    </source>
</evidence>
<dbReference type="PANTHER" id="PTHR33164">
    <property type="entry name" value="TRANSCRIPTIONAL REGULATOR, MARR FAMILY"/>
    <property type="match status" value="1"/>
</dbReference>
<dbReference type="Proteomes" id="UP000005387">
    <property type="component" value="Unassembled WGS sequence"/>
</dbReference>
<sequence>MTDYPVQLKLEHQICFALYACSREMTKLYRPFLDELGITYTQYVTLLVLWERDNVSVKQLGEQLLLDSGTLTPLLKKLEAMGLITRVRDAKDERSVLVQLTEEGKALREQAVCIPEKVYSLTGMDLEEGQQLRERLQQLVQDMQRLQGSSF</sequence>
<gene>
    <name evidence="7" type="ORF">PaecuDRAFT_4188</name>
</gene>
<dbReference type="GO" id="GO:0003677">
    <property type="term" value="F:DNA binding"/>
    <property type="evidence" value="ECO:0007669"/>
    <property type="project" value="UniProtKB-KW"/>
</dbReference>
<dbReference type="STRING" id="717606.PaecuDRAFT_4188"/>
<dbReference type="PANTHER" id="PTHR33164:SF5">
    <property type="entry name" value="ORGANIC HYDROPEROXIDE RESISTANCE TRANSCRIPTIONAL REGULATOR"/>
    <property type="match status" value="1"/>
</dbReference>
<dbReference type="GO" id="GO:0003700">
    <property type="term" value="F:DNA-binding transcription factor activity"/>
    <property type="evidence" value="ECO:0007669"/>
    <property type="project" value="InterPro"/>
</dbReference>
<organism evidence="7 8">
    <name type="scientific">Paenibacillus curdlanolyticus YK9</name>
    <dbReference type="NCBI Taxonomy" id="717606"/>
    <lineage>
        <taxon>Bacteria</taxon>
        <taxon>Bacillati</taxon>
        <taxon>Bacillota</taxon>
        <taxon>Bacilli</taxon>
        <taxon>Bacillales</taxon>
        <taxon>Paenibacillaceae</taxon>
        <taxon>Paenibacillus</taxon>
    </lineage>
</organism>
<keyword evidence="3" id="KW-0805">Transcription regulation</keyword>
<accession>E0IEU7</accession>
<evidence type="ECO:0000256" key="3">
    <source>
        <dbReference type="ARBA" id="ARBA00023015"/>
    </source>
</evidence>
<dbReference type="eggNOG" id="COG1846">
    <property type="taxonomic scope" value="Bacteria"/>
</dbReference>
<dbReference type="Gene3D" id="1.10.10.10">
    <property type="entry name" value="Winged helix-like DNA-binding domain superfamily/Winged helix DNA-binding domain"/>
    <property type="match status" value="1"/>
</dbReference>
<dbReference type="PRINTS" id="PR00598">
    <property type="entry name" value="HTHMARR"/>
</dbReference>
<dbReference type="PROSITE" id="PS50995">
    <property type="entry name" value="HTH_MARR_2"/>
    <property type="match status" value="1"/>
</dbReference>
<evidence type="ECO:0000256" key="2">
    <source>
        <dbReference type="ARBA" id="ARBA00022490"/>
    </source>
</evidence>
<dbReference type="InterPro" id="IPR036388">
    <property type="entry name" value="WH-like_DNA-bd_sf"/>
</dbReference>
<dbReference type="GO" id="GO:0006950">
    <property type="term" value="P:response to stress"/>
    <property type="evidence" value="ECO:0007669"/>
    <property type="project" value="TreeGrafter"/>
</dbReference>
<proteinExistence type="predicted"/>
<dbReference type="InterPro" id="IPR036390">
    <property type="entry name" value="WH_DNA-bd_sf"/>
</dbReference>
<dbReference type="RefSeq" id="WP_006040171.1">
    <property type="nucleotide sequence ID" value="NZ_AEDD01000012.1"/>
</dbReference>
<keyword evidence="2" id="KW-0963">Cytoplasm</keyword>
<comment type="subcellular location">
    <subcellularLocation>
        <location evidence="1">Cytoplasm</location>
    </subcellularLocation>
</comment>
<keyword evidence="4" id="KW-0238">DNA-binding</keyword>
<keyword evidence="5" id="KW-0804">Transcription</keyword>
<dbReference type="FunFam" id="1.10.10.10:FF:000163">
    <property type="entry name" value="MarR family transcriptional regulator"/>
    <property type="match status" value="1"/>
</dbReference>
<feature type="domain" description="HTH marR-type" evidence="6">
    <location>
        <begin position="11"/>
        <end position="141"/>
    </location>
</feature>
<evidence type="ECO:0000313" key="7">
    <source>
        <dbReference type="EMBL" id="EFM09185.1"/>
    </source>
</evidence>
<keyword evidence="8" id="KW-1185">Reference proteome</keyword>
<dbReference type="InterPro" id="IPR055166">
    <property type="entry name" value="Transc_reg_Sar_Rot_HTH"/>
</dbReference>
<protein>
    <submittedName>
        <fullName evidence="7">Transcriptional regulator, MarR family</fullName>
    </submittedName>
</protein>
<dbReference type="SUPFAM" id="SSF46785">
    <property type="entry name" value="Winged helix' DNA-binding domain"/>
    <property type="match status" value="1"/>
</dbReference>
<evidence type="ECO:0000313" key="8">
    <source>
        <dbReference type="Proteomes" id="UP000005387"/>
    </source>
</evidence>